<dbReference type="Pfam" id="PF00300">
    <property type="entry name" value="His_Phos_1"/>
    <property type="match status" value="1"/>
</dbReference>
<dbReference type="EMBL" id="CP006850">
    <property type="protein sequence ID" value="AHH19434.1"/>
    <property type="molecule type" value="Genomic_DNA"/>
</dbReference>
<dbReference type="Gene3D" id="3.40.50.1240">
    <property type="entry name" value="Phosphoglycerate mutase-like"/>
    <property type="match status" value="1"/>
</dbReference>
<dbReference type="KEGG" id="nno:NONO_c46500"/>
<name>W5TJV1_9NOCA</name>
<protein>
    <submittedName>
        <fullName evidence="1">Phosphoglycerate mutase family protein</fullName>
    </submittedName>
</protein>
<dbReference type="OrthoDB" id="7502553at2"/>
<keyword evidence="2" id="KW-1185">Reference proteome</keyword>
<dbReference type="SMART" id="SM00855">
    <property type="entry name" value="PGAM"/>
    <property type="match status" value="1"/>
</dbReference>
<dbReference type="InterPro" id="IPR013078">
    <property type="entry name" value="His_Pase_superF_clade-1"/>
</dbReference>
<reference evidence="1 2" key="1">
    <citation type="journal article" date="2014" name="Appl. Environ. Microbiol.">
        <title>Insights into the Microbial Degradation of Rubber and Gutta-Percha by Analysis of the Complete Genome of Nocardia nova SH22a.</title>
        <authorList>
            <person name="Luo Q."/>
            <person name="Hiessl S."/>
            <person name="Poehlein A."/>
            <person name="Daniel R."/>
            <person name="Steinbuchel A."/>
        </authorList>
    </citation>
    <scope>NUCLEOTIDE SEQUENCE [LARGE SCALE GENOMIC DNA]</scope>
    <source>
        <strain evidence="1">SH22a</strain>
    </source>
</reference>
<dbReference type="STRING" id="1415166.NONO_c46500"/>
<evidence type="ECO:0000313" key="2">
    <source>
        <dbReference type="Proteomes" id="UP000019150"/>
    </source>
</evidence>
<dbReference type="AlphaFoldDB" id="W5TJV1"/>
<dbReference type="eggNOG" id="COG0406">
    <property type="taxonomic scope" value="Bacteria"/>
</dbReference>
<gene>
    <name evidence="1" type="ORF">NONO_c46500</name>
</gene>
<sequence length="182" mass="19686">MSTEITRLTLISHGMTEAVRAARFPGDEPIEQSARGASAPRADLVRIAPEIRAAQTAELLELPGATEPALRDLDCGRWSGSAMDALAPEDLMGWLTDPGYRGHGGESITDVIDRVRAWMHDCAPLHRRIVAITHPAVVRASVLVALSAPPESFWRIDIPPLSATTLHGRGPAWTIRHTAIPL</sequence>
<accession>W5TJV1</accession>
<proteinExistence type="predicted"/>
<dbReference type="RefSeq" id="WP_025350835.1">
    <property type="nucleotide sequence ID" value="NZ_CP006850.1"/>
</dbReference>
<dbReference type="HOGENOM" id="CLU_033323_6_0_11"/>
<evidence type="ECO:0000313" key="1">
    <source>
        <dbReference type="EMBL" id="AHH19434.1"/>
    </source>
</evidence>
<organism evidence="1 2">
    <name type="scientific">Nocardia nova SH22a</name>
    <dbReference type="NCBI Taxonomy" id="1415166"/>
    <lineage>
        <taxon>Bacteria</taxon>
        <taxon>Bacillati</taxon>
        <taxon>Actinomycetota</taxon>
        <taxon>Actinomycetes</taxon>
        <taxon>Mycobacteriales</taxon>
        <taxon>Nocardiaceae</taxon>
        <taxon>Nocardia</taxon>
    </lineage>
</organism>
<dbReference type="SUPFAM" id="SSF53254">
    <property type="entry name" value="Phosphoglycerate mutase-like"/>
    <property type="match status" value="1"/>
</dbReference>
<dbReference type="PATRIC" id="fig|1415166.3.peg.4781"/>
<dbReference type="InterPro" id="IPR029033">
    <property type="entry name" value="His_PPase_superfam"/>
</dbReference>
<dbReference type="Proteomes" id="UP000019150">
    <property type="component" value="Chromosome"/>
</dbReference>